<dbReference type="OrthoDB" id="3796041at2759"/>
<organism evidence="1 2">
    <name type="scientific">Dothidotthia symphoricarpi CBS 119687</name>
    <dbReference type="NCBI Taxonomy" id="1392245"/>
    <lineage>
        <taxon>Eukaryota</taxon>
        <taxon>Fungi</taxon>
        <taxon>Dikarya</taxon>
        <taxon>Ascomycota</taxon>
        <taxon>Pezizomycotina</taxon>
        <taxon>Dothideomycetes</taxon>
        <taxon>Pleosporomycetidae</taxon>
        <taxon>Pleosporales</taxon>
        <taxon>Dothidotthiaceae</taxon>
        <taxon>Dothidotthia</taxon>
    </lineage>
</organism>
<dbReference type="GeneID" id="54405858"/>
<dbReference type="EMBL" id="ML977498">
    <property type="protein sequence ID" value="KAF2133795.1"/>
    <property type="molecule type" value="Genomic_DNA"/>
</dbReference>
<gene>
    <name evidence="1" type="ORF">P153DRAFT_330295</name>
</gene>
<protein>
    <submittedName>
        <fullName evidence="1">Uncharacterized protein</fullName>
    </submittedName>
</protein>
<name>A0A6A6AS29_9PLEO</name>
<reference evidence="1" key="1">
    <citation type="journal article" date="2020" name="Stud. Mycol.">
        <title>101 Dothideomycetes genomes: a test case for predicting lifestyles and emergence of pathogens.</title>
        <authorList>
            <person name="Haridas S."/>
            <person name="Albert R."/>
            <person name="Binder M."/>
            <person name="Bloem J."/>
            <person name="Labutti K."/>
            <person name="Salamov A."/>
            <person name="Andreopoulos B."/>
            <person name="Baker S."/>
            <person name="Barry K."/>
            <person name="Bills G."/>
            <person name="Bluhm B."/>
            <person name="Cannon C."/>
            <person name="Castanera R."/>
            <person name="Culley D."/>
            <person name="Daum C."/>
            <person name="Ezra D."/>
            <person name="Gonzalez J."/>
            <person name="Henrissat B."/>
            <person name="Kuo A."/>
            <person name="Liang C."/>
            <person name="Lipzen A."/>
            <person name="Lutzoni F."/>
            <person name="Magnuson J."/>
            <person name="Mondo S."/>
            <person name="Nolan M."/>
            <person name="Ohm R."/>
            <person name="Pangilinan J."/>
            <person name="Park H.-J."/>
            <person name="Ramirez L."/>
            <person name="Alfaro M."/>
            <person name="Sun H."/>
            <person name="Tritt A."/>
            <person name="Yoshinaga Y."/>
            <person name="Zwiers L.-H."/>
            <person name="Turgeon B."/>
            <person name="Goodwin S."/>
            <person name="Spatafora J."/>
            <person name="Crous P."/>
            <person name="Grigoriev I."/>
        </authorList>
    </citation>
    <scope>NUCLEOTIDE SEQUENCE</scope>
    <source>
        <strain evidence="1">CBS 119687</strain>
    </source>
</reference>
<dbReference type="Proteomes" id="UP000799771">
    <property type="component" value="Unassembled WGS sequence"/>
</dbReference>
<dbReference type="AlphaFoldDB" id="A0A6A6AS29"/>
<evidence type="ECO:0000313" key="2">
    <source>
        <dbReference type="Proteomes" id="UP000799771"/>
    </source>
</evidence>
<keyword evidence="2" id="KW-1185">Reference proteome</keyword>
<evidence type="ECO:0000313" key="1">
    <source>
        <dbReference type="EMBL" id="KAF2133795.1"/>
    </source>
</evidence>
<accession>A0A6A6AS29</accession>
<proteinExistence type="predicted"/>
<sequence>MALNTTNPEPTHLTTLLSRKLADIPQHHLPSLTTSDILHQTSLALHLPNIPLDIQLPFFLRNRTHITRTPLKSAKHQHPDITRAIFFYRLCPTHQFQRYHDATRWNIALFVALLSLSCPHNCPQKVGLKWDVYIPPPARTFMISYLAAVLEHHNTPTVFPAREEFIELWKTSRYDMFEIQTAGQKKALKNACRQLTGAWEVELDTTRREMEKHTYMKRVAPFVGCLVPGRRDQEVGVEVERGGDVGGIGGVVEAEGNELLEALLVPFCEREESCCDGDGVTVTGLGFAMSAVMDARPRDMLTVLMRLFPLD</sequence>
<dbReference type="RefSeq" id="XP_033528182.1">
    <property type="nucleotide sequence ID" value="XM_033665426.1"/>
</dbReference>